<accession>A0ABN2DKL3</accession>
<keyword evidence="4 5" id="KW-0472">Membrane</keyword>
<dbReference type="Pfam" id="PF07291">
    <property type="entry name" value="MauE"/>
    <property type="match status" value="1"/>
</dbReference>
<proteinExistence type="predicted"/>
<dbReference type="RefSeq" id="WP_344190189.1">
    <property type="nucleotide sequence ID" value="NZ_BAAAND010000004.1"/>
</dbReference>
<dbReference type="EMBL" id="BAAAND010000004">
    <property type="protein sequence ID" value="GAA1579160.1"/>
    <property type="molecule type" value="Genomic_DNA"/>
</dbReference>
<evidence type="ECO:0000256" key="4">
    <source>
        <dbReference type="ARBA" id="ARBA00023136"/>
    </source>
</evidence>
<evidence type="ECO:0000256" key="3">
    <source>
        <dbReference type="ARBA" id="ARBA00022989"/>
    </source>
</evidence>
<comment type="subcellular location">
    <subcellularLocation>
        <location evidence="1">Membrane</location>
        <topology evidence="1">Multi-pass membrane protein</topology>
    </subcellularLocation>
</comment>
<reference evidence="7 8" key="1">
    <citation type="journal article" date="2019" name="Int. J. Syst. Evol. Microbiol.">
        <title>The Global Catalogue of Microorganisms (GCM) 10K type strain sequencing project: providing services to taxonomists for standard genome sequencing and annotation.</title>
        <authorList>
            <consortium name="The Broad Institute Genomics Platform"/>
            <consortium name="The Broad Institute Genome Sequencing Center for Infectious Disease"/>
            <person name="Wu L."/>
            <person name="Ma J."/>
        </authorList>
    </citation>
    <scope>NUCLEOTIDE SEQUENCE [LARGE SCALE GENOMIC DNA]</scope>
    <source>
        <strain evidence="7 8">JCM 14304</strain>
    </source>
</reference>
<gene>
    <name evidence="7" type="ORF">GCM10009742_24280</name>
</gene>
<evidence type="ECO:0000313" key="7">
    <source>
        <dbReference type="EMBL" id="GAA1579160.1"/>
    </source>
</evidence>
<evidence type="ECO:0000313" key="8">
    <source>
        <dbReference type="Proteomes" id="UP001500190"/>
    </source>
</evidence>
<evidence type="ECO:0000256" key="1">
    <source>
        <dbReference type="ARBA" id="ARBA00004141"/>
    </source>
</evidence>
<evidence type="ECO:0000256" key="5">
    <source>
        <dbReference type="SAM" id="Phobius"/>
    </source>
</evidence>
<comment type="caution">
    <text evidence="7">The sequence shown here is derived from an EMBL/GenBank/DDBJ whole genome shotgun (WGS) entry which is preliminary data.</text>
</comment>
<feature type="transmembrane region" description="Helical" evidence="5">
    <location>
        <begin position="62"/>
        <end position="92"/>
    </location>
</feature>
<protein>
    <recommendedName>
        <fullName evidence="6">Methylamine utilisation protein MauE domain-containing protein</fullName>
    </recommendedName>
</protein>
<keyword evidence="8" id="KW-1185">Reference proteome</keyword>
<keyword evidence="2 5" id="KW-0812">Transmembrane</keyword>
<evidence type="ECO:0000259" key="6">
    <source>
        <dbReference type="Pfam" id="PF07291"/>
    </source>
</evidence>
<dbReference type="InterPro" id="IPR009908">
    <property type="entry name" value="Methylamine_util_MauE"/>
</dbReference>
<sequence length="274" mass="29298">MEHVAAAQPLLIALILTWSAYGKLTSPDQATRTALPRLLSFVTADGEARAITAYRTVAVLEILIALLLLASWAIGAVAAVALSVGFVGFLIYSKVVVPEASCGCAGKSARPVGNRAIARALLLLATSAPATFATANWWSAGTGLLVLVVEAAAFAVLSAELDRYWLLPIRRLRIGLSHPYAGTASDHTPLVATQRRVLLSPAYRAVDGLLRSDIHDYWDDDGWRFVSYAARYDGRRATAVFAVPHEDSTPESVRVALVDDDGLTVYRPTVLATA</sequence>
<keyword evidence="3 5" id="KW-1133">Transmembrane helix</keyword>
<feature type="transmembrane region" description="Helical" evidence="5">
    <location>
        <begin position="144"/>
        <end position="166"/>
    </location>
</feature>
<feature type="domain" description="Methylamine utilisation protein MauE" evidence="6">
    <location>
        <begin position="3"/>
        <end position="127"/>
    </location>
</feature>
<dbReference type="Proteomes" id="UP001500190">
    <property type="component" value="Unassembled WGS sequence"/>
</dbReference>
<evidence type="ECO:0000256" key="2">
    <source>
        <dbReference type="ARBA" id="ARBA00022692"/>
    </source>
</evidence>
<name>A0ABN2DKL3_9ACTN</name>
<organism evidence="7 8">
    <name type="scientific">Kribbella karoonensis</name>
    <dbReference type="NCBI Taxonomy" id="324851"/>
    <lineage>
        <taxon>Bacteria</taxon>
        <taxon>Bacillati</taxon>
        <taxon>Actinomycetota</taxon>
        <taxon>Actinomycetes</taxon>
        <taxon>Propionibacteriales</taxon>
        <taxon>Kribbellaceae</taxon>
        <taxon>Kribbella</taxon>
    </lineage>
</organism>